<protein>
    <submittedName>
        <fullName evidence="1">Uncharacterized protein</fullName>
    </submittedName>
</protein>
<feature type="non-terminal residue" evidence="1">
    <location>
        <position position="54"/>
    </location>
</feature>
<comment type="caution">
    <text evidence="1">The sequence shown here is derived from an EMBL/GenBank/DDBJ whole genome shotgun (WGS) entry which is preliminary data.</text>
</comment>
<sequence>VNFLLASSFSLRSEKDVQVYKDLAHISGGQTIEVTNTTLSQANAAITDAITADL</sequence>
<gene>
    <name evidence="1" type="ORF">M9458_001428</name>
</gene>
<keyword evidence="2" id="KW-1185">Reference proteome</keyword>
<feature type="non-terminal residue" evidence="1">
    <location>
        <position position="1"/>
    </location>
</feature>
<proteinExistence type="predicted"/>
<organism evidence="1 2">
    <name type="scientific">Cirrhinus mrigala</name>
    <name type="common">Mrigala</name>
    <dbReference type="NCBI Taxonomy" id="683832"/>
    <lineage>
        <taxon>Eukaryota</taxon>
        <taxon>Metazoa</taxon>
        <taxon>Chordata</taxon>
        <taxon>Craniata</taxon>
        <taxon>Vertebrata</taxon>
        <taxon>Euteleostomi</taxon>
        <taxon>Actinopterygii</taxon>
        <taxon>Neopterygii</taxon>
        <taxon>Teleostei</taxon>
        <taxon>Ostariophysi</taxon>
        <taxon>Cypriniformes</taxon>
        <taxon>Cyprinidae</taxon>
        <taxon>Labeoninae</taxon>
        <taxon>Labeonini</taxon>
        <taxon>Cirrhinus</taxon>
    </lineage>
</organism>
<evidence type="ECO:0000313" key="1">
    <source>
        <dbReference type="EMBL" id="KAL0203410.1"/>
    </source>
</evidence>
<dbReference type="AlphaFoldDB" id="A0ABD0RZ72"/>
<dbReference type="Proteomes" id="UP001529510">
    <property type="component" value="Unassembled WGS sequence"/>
</dbReference>
<reference evidence="1 2" key="1">
    <citation type="submission" date="2024-05" db="EMBL/GenBank/DDBJ databases">
        <title>Genome sequencing and assembly of Indian major carp, Cirrhinus mrigala (Hamilton, 1822).</title>
        <authorList>
            <person name="Mohindra V."/>
            <person name="Chowdhury L.M."/>
            <person name="Lal K."/>
            <person name="Jena J.K."/>
        </authorList>
    </citation>
    <scope>NUCLEOTIDE SEQUENCE [LARGE SCALE GENOMIC DNA]</scope>
    <source>
        <strain evidence="1">CM1030</strain>
        <tissue evidence="1">Blood</tissue>
    </source>
</reference>
<dbReference type="EMBL" id="JAMKFB020000001">
    <property type="protein sequence ID" value="KAL0203410.1"/>
    <property type="molecule type" value="Genomic_DNA"/>
</dbReference>
<name>A0ABD0RZ72_CIRMR</name>
<evidence type="ECO:0000313" key="2">
    <source>
        <dbReference type="Proteomes" id="UP001529510"/>
    </source>
</evidence>
<accession>A0ABD0RZ72</accession>